<keyword evidence="3" id="KW-1185">Reference proteome</keyword>
<evidence type="ECO:0000313" key="3">
    <source>
        <dbReference type="Proteomes" id="UP000269591"/>
    </source>
</evidence>
<reference evidence="3" key="1">
    <citation type="submission" date="2018-05" db="EMBL/GenBank/DDBJ databases">
        <title>Genome Sequencing of selected type strains of the family Eggerthellaceae.</title>
        <authorList>
            <person name="Danylec N."/>
            <person name="Stoll D.A."/>
            <person name="Doetsch A."/>
            <person name="Huch M."/>
        </authorList>
    </citation>
    <scope>NUCLEOTIDE SEQUENCE [LARGE SCALE GENOMIC DNA]</scope>
    <source>
        <strain evidence="3">DSM 24851</strain>
    </source>
</reference>
<dbReference type="RefSeq" id="WP_123209137.1">
    <property type="nucleotide sequence ID" value="NZ_JBHTHO010000010.1"/>
</dbReference>
<accession>A0A3N0AW86</accession>
<organism evidence="2 3">
    <name type="scientific">Slackia equolifaciens</name>
    <dbReference type="NCBI Taxonomy" id="498718"/>
    <lineage>
        <taxon>Bacteria</taxon>
        <taxon>Bacillati</taxon>
        <taxon>Actinomycetota</taxon>
        <taxon>Coriobacteriia</taxon>
        <taxon>Eggerthellales</taxon>
        <taxon>Eggerthellaceae</taxon>
        <taxon>Slackia</taxon>
    </lineage>
</organism>
<dbReference type="PANTHER" id="PTHR43741:SF4">
    <property type="entry name" value="FMN-DEPENDENT NADH:QUINONE OXIDOREDUCTASE"/>
    <property type="match status" value="1"/>
</dbReference>
<dbReference type="OrthoDB" id="9787136at2"/>
<gene>
    <name evidence="2" type="ORF">DMP06_07590</name>
</gene>
<dbReference type="InterPro" id="IPR003680">
    <property type="entry name" value="Flavodoxin_fold"/>
</dbReference>
<dbReference type="Gene3D" id="3.40.50.360">
    <property type="match status" value="1"/>
</dbReference>
<feature type="domain" description="Flavodoxin-like fold" evidence="1">
    <location>
        <begin position="4"/>
        <end position="190"/>
    </location>
</feature>
<protein>
    <submittedName>
        <fullName evidence="2">ACP phosphodiesterase</fullName>
    </submittedName>
</protein>
<evidence type="ECO:0000259" key="1">
    <source>
        <dbReference type="Pfam" id="PF02525"/>
    </source>
</evidence>
<sequence length="196" mass="21632">MADNILYVDACVNRSTSRTERLAQALLARLKAQGDANVTTLILEDAPIAPLSGDDVNRRFELAHAGAFDDDLFSMAKQMSQADTMVIAAPYWDLSFPSKLKVYLEHLCAQGVTFRYSEQGVPTSLCRGKRLYYVTTSGGYVGDLDFGYQQVKALFTLFFGFERAECFRAEGLDIITNDEEAIMAEALAGIESAQLD</sequence>
<dbReference type="EMBL" id="QIBX01000013">
    <property type="protein sequence ID" value="RNL39135.1"/>
    <property type="molecule type" value="Genomic_DNA"/>
</dbReference>
<dbReference type="AlphaFoldDB" id="A0A3N0AW86"/>
<evidence type="ECO:0000313" key="2">
    <source>
        <dbReference type="EMBL" id="RNL39135.1"/>
    </source>
</evidence>
<dbReference type="InterPro" id="IPR029039">
    <property type="entry name" value="Flavoprotein-like_sf"/>
</dbReference>
<dbReference type="SUPFAM" id="SSF52218">
    <property type="entry name" value="Flavoproteins"/>
    <property type="match status" value="1"/>
</dbReference>
<dbReference type="PANTHER" id="PTHR43741">
    <property type="entry name" value="FMN-DEPENDENT NADH-AZOREDUCTASE 1"/>
    <property type="match status" value="1"/>
</dbReference>
<name>A0A3N0AW86_9ACTN</name>
<dbReference type="Proteomes" id="UP000269591">
    <property type="component" value="Unassembled WGS sequence"/>
</dbReference>
<dbReference type="InterPro" id="IPR050104">
    <property type="entry name" value="FMN-dep_NADH:Q_OxRdtase_AzoR1"/>
</dbReference>
<comment type="caution">
    <text evidence="2">The sequence shown here is derived from an EMBL/GenBank/DDBJ whole genome shotgun (WGS) entry which is preliminary data.</text>
</comment>
<proteinExistence type="predicted"/>
<dbReference type="Pfam" id="PF02525">
    <property type="entry name" value="Flavodoxin_2"/>
    <property type="match status" value="1"/>
</dbReference>